<gene>
    <name evidence="2" type="ORF">E2C01_030006</name>
</gene>
<reference evidence="2 3" key="1">
    <citation type="submission" date="2019-05" db="EMBL/GenBank/DDBJ databases">
        <title>Another draft genome of Portunus trituberculatus and its Hox gene families provides insights of decapod evolution.</title>
        <authorList>
            <person name="Jeong J.-H."/>
            <person name="Song I."/>
            <person name="Kim S."/>
            <person name="Choi T."/>
            <person name="Kim D."/>
            <person name="Ryu S."/>
            <person name="Kim W."/>
        </authorList>
    </citation>
    <scope>NUCLEOTIDE SEQUENCE [LARGE SCALE GENOMIC DNA]</scope>
    <source>
        <tissue evidence="2">Muscle</tissue>
    </source>
</reference>
<dbReference type="EMBL" id="VSRR010003543">
    <property type="protein sequence ID" value="MPC36544.1"/>
    <property type="molecule type" value="Genomic_DNA"/>
</dbReference>
<dbReference type="AlphaFoldDB" id="A0A5B7EW50"/>
<name>A0A5B7EW50_PORTR</name>
<accession>A0A5B7EW50</accession>
<organism evidence="2 3">
    <name type="scientific">Portunus trituberculatus</name>
    <name type="common">Swimming crab</name>
    <name type="synonym">Neptunus trituberculatus</name>
    <dbReference type="NCBI Taxonomy" id="210409"/>
    <lineage>
        <taxon>Eukaryota</taxon>
        <taxon>Metazoa</taxon>
        <taxon>Ecdysozoa</taxon>
        <taxon>Arthropoda</taxon>
        <taxon>Crustacea</taxon>
        <taxon>Multicrustacea</taxon>
        <taxon>Malacostraca</taxon>
        <taxon>Eumalacostraca</taxon>
        <taxon>Eucarida</taxon>
        <taxon>Decapoda</taxon>
        <taxon>Pleocyemata</taxon>
        <taxon>Brachyura</taxon>
        <taxon>Eubrachyura</taxon>
        <taxon>Portunoidea</taxon>
        <taxon>Portunidae</taxon>
        <taxon>Portuninae</taxon>
        <taxon>Portunus</taxon>
    </lineage>
</organism>
<protein>
    <submittedName>
        <fullName evidence="2">Uncharacterized protein</fullName>
    </submittedName>
</protein>
<sequence>MKLATFFVHESYVTVLWTSTAVEVKGSKLKLNVPIYYLATEPAALLLAPTTQPRPLALLTFPEHVVVWGLTLALPEAVKSEVGELEDEARVYDTVAGLEVAMCPKFAGVQEGHPLQKNRFFEGTKSRAIIYYVAIFYEALGIEKLESSFTCFYAGFPLASPHPIKVKTRKEQFPRPPDTSPNSVAEWGDSPV</sequence>
<proteinExistence type="predicted"/>
<dbReference type="Proteomes" id="UP000324222">
    <property type="component" value="Unassembled WGS sequence"/>
</dbReference>
<evidence type="ECO:0000313" key="3">
    <source>
        <dbReference type="Proteomes" id="UP000324222"/>
    </source>
</evidence>
<evidence type="ECO:0000313" key="2">
    <source>
        <dbReference type="EMBL" id="MPC36544.1"/>
    </source>
</evidence>
<evidence type="ECO:0000256" key="1">
    <source>
        <dbReference type="SAM" id="MobiDB-lite"/>
    </source>
</evidence>
<feature type="region of interest" description="Disordered" evidence="1">
    <location>
        <begin position="168"/>
        <end position="192"/>
    </location>
</feature>
<keyword evidence="3" id="KW-1185">Reference proteome</keyword>
<comment type="caution">
    <text evidence="2">The sequence shown here is derived from an EMBL/GenBank/DDBJ whole genome shotgun (WGS) entry which is preliminary data.</text>
</comment>